<dbReference type="RefSeq" id="WP_190418340.1">
    <property type="nucleotide sequence ID" value="NZ_JAMPKK010000009.1"/>
</dbReference>
<reference evidence="2 3" key="1">
    <citation type="submission" date="2022-04" db="EMBL/GenBank/DDBJ databases">
        <title>Positive selection, recombination, and allopatry shape intraspecific diversity of widespread and dominant cyanobacteria.</title>
        <authorList>
            <person name="Wei J."/>
            <person name="Shu W."/>
            <person name="Hu C."/>
        </authorList>
    </citation>
    <scope>NUCLEOTIDE SEQUENCE [LARGE SCALE GENOMIC DNA]</scope>
    <source>
        <strain evidence="2 3">GB2-A5</strain>
    </source>
</reference>
<keyword evidence="1" id="KW-0472">Membrane</keyword>
<dbReference type="InterPro" id="IPR025187">
    <property type="entry name" value="DUF4112"/>
</dbReference>
<keyword evidence="3" id="KW-1185">Reference proteome</keyword>
<gene>
    <name evidence="2" type="ORF">NDI37_06095</name>
</gene>
<name>A0ABV0JKQ9_9CYAN</name>
<dbReference type="PANTHER" id="PTHR35519:SF2">
    <property type="entry name" value="PH DOMAIN PROTEIN"/>
    <property type="match status" value="1"/>
</dbReference>
<protein>
    <submittedName>
        <fullName evidence="2">DUF4112 domain-containing protein</fullName>
    </submittedName>
</protein>
<dbReference type="EMBL" id="JAMPKK010000009">
    <property type="protein sequence ID" value="MEP0864033.1"/>
    <property type="molecule type" value="Genomic_DNA"/>
</dbReference>
<dbReference type="Proteomes" id="UP001442494">
    <property type="component" value="Unassembled WGS sequence"/>
</dbReference>
<keyword evidence="1" id="KW-0812">Transmembrane</keyword>
<feature type="transmembrane region" description="Helical" evidence="1">
    <location>
        <begin position="58"/>
        <end position="76"/>
    </location>
</feature>
<evidence type="ECO:0000313" key="2">
    <source>
        <dbReference type="EMBL" id="MEP0864033.1"/>
    </source>
</evidence>
<accession>A0ABV0JKQ9</accession>
<comment type="caution">
    <text evidence="2">The sequence shown here is derived from an EMBL/GenBank/DDBJ whole genome shotgun (WGS) entry which is preliminary data.</text>
</comment>
<proteinExistence type="predicted"/>
<feature type="transmembrane region" description="Helical" evidence="1">
    <location>
        <begin position="133"/>
        <end position="162"/>
    </location>
</feature>
<keyword evidence="1" id="KW-1133">Transmembrane helix</keyword>
<evidence type="ECO:0000256" key="1">
    <source>
        <dbReference type="SAM" id="Phobius"/>
    </source>
</evidence>
<sequence>MSQPPAKPSPKSEIAKAAKLRRVRRLSYILDNAIPIPGTSYRIGIDPLLGLLPGGGDILGSGFSAYIVLEAALLGLPRETLVRMALNIVLETLAGTVPVVGDFFDATWKANVKNIALLEAHLDSPRQSQKADWWFIILLLGGLMLFVMAIAALSIVILRLLWQVINF</sequence>
<organism evidence="2 3">
    <name type="scientific">Funiculus sociatus GB2-A5</name>
    <dbReference type="NCBI Taxonomy" id="2933946"/>
    <lineage>
        <taxon>Bacteria</taxon>
        <taxon>Bacillati</taxon>
        <taxon>Cyanobacteriota</taxon>
        <taxon>Cyanophyceae</taxon>
        <taxon>Coleofasciculales</taxon>
        <taxon>Coleofasciculaceae</taxon>
        <taxon>Funiculus</taxon>
    </lineage>
</organism>
<dbReference type="PANTHER" id="PTHR35519">
    <property type="entry name" value="MEMBRANE PROTEINS"/>
    <property type="match status" value="1"/>
</dbReference>
<dbReference type="Pfam" id="PF13430">
    <property type="entry name" value="DUF4112"/>
    <property type="match status" value="1"/>
</dbReference>
<evidence type="ECO:0000313" key="3">
    <source>
        <dbReference type="Proteomes" id="UP001442494"/>
    </source>
</evidence>